<accession>A0A0C9TBN0</accession>
<dbReference type="OrthoDB" id="3257768at2759"/>
<sequence>MGKPDEVLCSPVHDVWLAMIRAWENDMLKPNPFYKPKIHTTRANIHLKLAEEEAADAARGILPLHEVTLSAWLHVGLDLEEQNSPASEGRPLRLGVPCSKTSRISFAIVLKTEEAFSNVLEPLGDSTNPECLKLHLPFSLQSSPEVSTLASLNSLCTQELQLHIAQADDALEEVHRHRHIIQGLYQFKKTNISSTGNRTNTRTRAIMNRFVKWTNQHVSGPGAVDGKSEGHWEPLWIWQVAWVFILPTSSTSSDSSDAPLSKLELNKGVHIEWTKAWVWAEHWREEKELVAEEM</sequence>
<keyword evidence="2" id="KW-1185">Reference proteome</keyword>
<protein>
    <submittedName>
        <fullName evidence="1">Uncharacterized protein</fullName>
    </submittedName>
</protein>
<proteinExistence type="predicted"/>
<evidence type="ECO:0000313" key="2">
    <source>
        <dbReference type="Proteomes" id="UP000053647"/>
    </source>
</evidence>
<dbReference type="Proteomes" id="UP000053647">
    <property type="component" value="Unassembled WGS sequence"/>
</dbReference>
<dbReference type="AlphaFoldDB" id="A0A0C9TBN0"/>
<dbReference type="EMBL" id="KN819357">
    <property type="protein sequence ID" value="KIJ12995.1"/>
    <property type="molecule type" value="Genomic_DNA"/>
</dbReference>
<reference evidence="1 2" key="1">
    <citation type="submission" date="2014-06" db="EMBL/GenBank/DDBJ databases">
        <authorList>
            <consortium name="DOE Joint Genome Institute"/>
            <person name="Kuo A."/>
            <person name="Kohler A."/>
            <person name="Nagy L.G."/>
            <person name="Floudas D."/>
            <person name="Copeland A."/>
            <person name="Barry K.W."/>
            <person name="Cichocki N."/>
            <person name="Veneault-Fourrey C."/>
            <person name="LaButti K."/>
            <person name="Lindquist E.A."/>
            <person name="Lipzen A."/>
            <person name="Lundell T."/>
            <person name="Morin E."/>
            <person name="Murat C."/>
            <person name="Sun H."/>
            <person name="Tunlid A."/>
            <person name="Henrissat B."/>
            <person name="Grigoriev I.V."/>
            <person name="Hibbett D.S."/>
            <person name="Martin F."/>
            <person name="Nordberg H.P."/>
            <person name="Cantor M.N."/>
            <person name="Hua S.X."/>
        </authorList>
    </citation>
    <scope>NUCLEOTIDE SEQUENCE [LARGE SCALE GENOMIC DNA]</scope>
    <source>
        <strain evidence="1 2">ATCC 200175</strain>
    </source>
</reference>
<name>A0A0C9TBN0_PAXIN</name>
<dbReference type="HOGENOM" id="CLU_003703_0_3_1"/>
<evidence type="ECO:0000313" key="1">
    <source>
        <dbReference type="EMBL" id="KIJ12995.1"/>
    </source>
</evidence>
<reference evidence="2" key="2">
    <citation type="submission" date="2015-01" db="EMBL/GenBank/DDBJ databases">
        <title>Evolutionary Origins and Diversification of the Mycorrhizal Mutualists.</title>
        <authorList>
            <consortium name="DOE Joint Genome Institute"/>
            <consortium name="Mycorrhizal Genomics Consortium"/>
            <person name="Kohler A."/>
            <person name="Kuo A."/>
            <person name="Nagy L.G."/>
            <person name="Floudas D."/>
            <person name="Copeland A."/>
            <person name="Barry K.W."/>
            <person name="Cichocki N."/>
            <person name="Veneault-Fourrey C."/>
            <person name="LaButti K."/>
            <person name="Lindquist E.A."/>
            <person name="Lipzen A."/>
            <person name="Lundell T."/>
            <person name="Morin E."/>
            <person name="Murat C."/>
            <person name="Riley R."/>
            <person name="Ohm R."/>
            <person name="Sun H."/>
            <person name="Tunlid A."/>
            <person name="Henrissat B."/>
            <person name="Grigoriev I.V."/>
            <person name="Hibbett D.S."/>
            <person name="Martin F."/>
        </authorList>
    </citation>
    <scope>NUCLEOTIDE SEQUENCE [LARGE SCALE GENOMIC DNA]</scope>
    <source>
        <strain evidence="2">ATCC 200175</strain>
    </source>
</reference>
<organism evidence="1 2">
    <name type="scientific">Paxillus involutus ATCC 200175</name>
    <dbReference type="NCBI Taxonomy" id="664439"/>
    <lineage>
        <taxon>Eukaryota</taxon>
        <taxon>Fungi</taxon>
        <taxon>Dikarya</taxon>
        <taxon>Basidiomycota</taxon>
        <taxon>Agaricomycotina</taxon>
        <taxon>Agaricomycetes</taxon>
        <taxon>Agaricomycetidae</taxon>
        <taxon>Boletales</taxon>
        <taxon>Paxilineae</taxon>
        <taxon>Paxillaceae</taxon>
        <taxon>Paxillus</taxon>
    </lineage>
</organism>
<gene>
    <name evidence="1" type="ORF">PAXINDRAFT_14205</name>
</gene>